<proteinExistence type="predicted"/>
<gene>
    <name evidence="4" type="ORF">TWF106_008113</name>
    <name evidence="3" type="ORF">TWF191_000706</name>
    <name evidence="2" type="ORF">TWF788_008803</name>
</gene>
<evidence type="ECO:0000313" key="3">
    <source>
        <dbReference type="EMBL" id="KAF3208313.1"/>
    </source>
</evidence>
<comment type="caution">
    <text evidence="4">The sequence shown here is derived from an EMBL/GenBank/DDBJ whole genome shotgun (WGS) entry which is preliminary data.</text>
</comment>
<evidence type="ECO:0000313" key="5">
    <source>
        <dbReference type="Proteomes" id="UP000472727"/>
    </source>
</evidence>
<keyword evidence="1" id="KW-0732">Signal</keyword>
<dbReference type="EMBL" id="WIWS01000047">
    <property type="protein sequence ID" value="KAF3217064.1"/>
    <property type="molecule type" value="Genomic_DNA"/>
</dbReference>
<sequence length="275" mass="29589">MAIFPKHILLLLLLNWINQVACQDQPFVLKFEGPQFQNGAITGRIQDPVQQFDLSDFTVIEAQPLPSGSGIPITSFKSSLLQPCSPSHYISRISPAFQDNINDRGKTVGIKIAPGPNGQPLFRSFDLNTTCLACIFVPAITQGQPLPPPLSDDPLTKVITPASCDITIIGTKYSAPGSNQKTTVTSTVKFTAKAVLEISAPTTLQPIDMGKYQFSDRWTDLDSIEFRISNAKIAIPVGLPSRLETLLARGAIIDSLAIDNLAGTKHPGSGSIPIP</sequence>
<evidence type="ECO:0008006" key="8">
    <source>
        <dbReference type="Google" id="ProtNLM"/>
    </source>
</evidence>
<feature type="chain" id="PRO_5041174269" description="IPT/TIG domain-containing protein" evidence="1">
    <location>
        <begin position="23"/>
        <end position="275"/>
    </location>
</feature>
<dbReference type="Proteomes" id="UP000483672">
    <property type="component" value="Unassembled WGS sequence"/>
</dbReference>
<dbReference type="AlphaFoldDB" id="A0A6G1M077"/>
<evidence type="ECO:0000313" key="4">
    <source>
        <dbReference type="EMBL" id="KAF3217064.1"/>
    </source>
</evidence>
<dbReference type="EMBL" id="WIPF01000108">
    <property type="protein sequence ID" value="KAF3208313.1"/>
    <property type="molecule type" value="Genomic_DNA"/>
</dbReference>
<evidence type="ECO:0000313" key="7">
    <source>
        <dbReference type="Proteomes" id="UP000483672"/>
    </source>
</evidence>
<dbReference type="Proteomes" id="UP000472727">
    <property type="component" value="Unassembled WGS sequence"/>
</dbReference>
<name>A0A6G1M077_ORBOL</name>
<protein>
    <recommendedName>
        <fullName evidence="8">IPT/TIG domain-containing protein</fullName>
    </recommendedName>
</protein>
<accession>A0A6G1M077</accession>
<evidence type="ECO:0000313" key="6">
    <source>
        <dbReference type="Proteomes" id="UP000479691"/>
    </source>
</evidence>
<feature type="signal peptide" evidence="1">
    <location>
        <begin position="1"/>
        <end position="22"/>
    </location>
</feature>
<organism evidence="4 5">
    <name type="scientific">Orbilia oligospora</name>
    <name type="common">Nematode-trapping fungus</name>
    <name type="synonym">Arthrobotrys oligospora</name>
    <dbReference type="NCBI Taxonomy" id="2813651"/>
    <lineage>
        <taxon>Eukaryota</taxon>
        <taxon>Fungi</taxon>
        <taxon>Dikarya</taxon>
        <taxon>Ascomycota</taxon>
        <taxon>Pezizomycotina</taxon>
        <taxon>Orbiliomycetes</taxon>
        <taxon>Orbiliales</taxon>
        <taxon>Orbiliaceae</taxon>
        <taxon>Orbilia</taxon>
    </lineage>
</organism>
<evidence type="ECO:0000256" key="1">
    <source>
        <dbReference type="SAM" id="SignalP"/>
    </source>
</evidence>
<dbReference type="Proteomes" id="UP000479691">
    <property type="component" value="Unassembled WGS sequence"/>
</dbReference>
<reference evidence="5 6" key="1">
    <citation type="submission" date="2019-06" db="EMBL/GenBank/DDBJ databases">
        <authorList>
            <person name="Palmer J.M."/>
        </authorList>
    </citation>
    <scope>NUCLEOTIDE SEQUENCE [LARGE SCALE GENOMIC DNA]</scope>
    <source>
        <strain evidence="4 5">TWF106</strain>
        <strain evidence="3 7">TWF191</strain>
        <strain evidence="2 6">TWF788</strain>
    </source>
</reference>
<evidence type="ECO:0000313" key="2">
    <source>
        <dbReference type="EMBL" id="KAF3174093.1"/>
    </source>
</evidence>
<dbReference type="EMBL" id="JAABOE010000057">
    <property type="protein sequence ID" value="KAF3174093.1"/>
    <property type="molecule type" value="Genomic_DNA"/>
</dbReference>